<comment type="caution">
    <text evidence="1">The sequence shown here is derived from an EMBL/GenBank/DDBJ whole genome shotgun (WGS) entry which is preliminary data.</text>
</comment>
<dbReference type="Proteomes" id="UP000796761">
    <property type="component" value="Unassembled WGS sequence"/>
</dbReference>
<proteinExistence type="predicted"/>
<dbReference type="InterPro" id="IPR043128">
    <property type="entry name" value="Rev_trsase/Diguanyl_cyclase"/>
</dbReference>
<dbReference type="InterPro" id="IPR043502">
    <property type="entry name" value="DNA/RNA_pol_sf"/>
</dbReference>
<name>A0A8K1D3V1_9PASS</name>
<protein>
    <recommendedName>
        <fullName evidence="3">Reverse transcriptase domain-containing protein</fullName>
    </recommendedName>
</protein>
<gene>
    <name evidence="1" type="ORF">HGM15179_022455</name>
</gene>
<sequence length="175" mass="19270">MRSVLCNLTCKDPLQQQSVGNSLILPGGLSSTHGMDCPGTGNSPSICRVLIQSELEEGKAPKYLQHIDDVILWGYTVEDVFDKGKKIIQVLLKASGAIKQSKVKGPVQEIQILGVKWQDECCQIPMDVVKTIAANNPTNQQEGNTGFPSHYRFMKDVVFRFQLDCKASSSSDLEE</sequence>
<evidence type="ECO:0000313" key="2">
    <source>
        <dbReference type="Proteomes" id="UP000796761"/>
    </source>
</evidence>
<organism evidence="1 2">
    <name type="scientific">Zosterops borbonicus</name>
    <dbReference type="NCBI Taxonomy" id="364589"/>
    <lineage>
        <taxon>Eukaryota</taxon>
        <taxon>Metazoa</taxon>
        <taxon>Chordata</taxon>
        <taxon>Craniata</taxon>
        <taxon>Vertebrata</taxon>
        <taxon>Euteleostomi</taxon>
        <taxon>Archelosauria</taxon>
        <taxon>Archosauria</taxon>
        <taxon>Dinosauria</taxon>
        <taxon>Saurischia</taxon>
        <taxon>Theropoda</taxon>
        <taxon>Coelurosauria</taxon>
        <taxon>Aves</taxon>
        <taxon>Neognathae</taxon>
        <taxon>Neoaves</taxon>
        <taxon>Telluraves</taxon>
        <taxon>Australaves</taxon>
        <taxon>Passeriformes</taxon>
        <taxon>Sylvioidea</taxon>
        <taxon>Zosteropidae</taxon>
        <taxon>Zosterops</taxon>
    </lineage>
</organism>
<accession>A0A8K1D3V1</accession>
<evidence type="ECO:0008006" key="3">
    <source>
        <dbReference type="Google" id="ProtNLM"/>
    </source>
</evidence>
<dbReference type="EMBL" id="SWJQ01021689">
    <property type="protein sequence ID" value="TRZ04652.1"/>
    <property type="molecule type" value="Genomic_DNA"/>
</dbReference>
<keyword evidence="2" id="KW-1185">Reference proteome</keyword>
<dbReference type="AlphaFoldDB" id="A0A8K1D3V1"/>
<reference evidence="1" key="1">
    <citation type="submission" date="2019-04" db="EMBL/GenBank/DDBJ databases">
        <title>Genome assembly of Zosterops borbonicus 15179.</title>
        <authorList>
            <person name="Leroy T."/>
            <person name="Anselmetti Y."/>
            <person name="Tilak M.-K."/>
            <person name="Nabholz B."/>
        </authorList>
    </citation>
    <scope>NUCLEOTIDE SEQUENCE</scope>
    <source>
        <strain evidence="1">HGM_15179</strain>
        <tissue evidence="1">Muscle</tissue>
    </source>
</reference>
<dbReference type="SUPFAM" id="SSF56672">
    <property type="entry name" value="DNA/RNA polymerases"/>
    <property type="match status" value="1"/>
</dbReference>
<dbReference type="Gene3D" id="3.30.70.270">
    <property type="match status" value="1"/>
</dbReference>
<evidence type="ECO:0000313" key="1">
    <source>
        <dbReference type="EMBL" id="TRZ04652.1"/>
    </source>
</evidence>
<dbReference type="OrthoDB" id="9950135at2759"/>